<name>A0ABU3D1E5_9FLAO</name>
<dbReference type="Pfam" id="PF05016">
    <property type="entry name" value="ParE_toxin"/>
    <property type="match status" value="1"/>
</dbReference>
<evidence type="ECO:0000256" key="1">
    <source>
        <dbReference type="ARBA" id="ARBA00006226"/>
    </source>
</evidence>
<keyword evidence="2" id="KW-1277">Toxin-antitoxin system</keyword>
<evidence type="ECO:0000256" key="2">
    <source>
        <dbReference type="ARBA" id="ARBA00022649"/>
    </source>
</evidence>
<dbReference type="RefSeq" id="WP_311501743.1">
    <property type="nucleotide sequence ID" value="NZ_JAVRHK010000001.1"/>
</dbReference>
<evidence type="ECO:0000313" key="4">
    <source>
        <dbReference type="Proteomes" id="UP001262582"/>
    </source>
</evidence>
<comment type="caution">
    <text evidence="3">The sequence shown here is derived from an EMBL/GenBank/DDBJ whole genome shotgun (WGS) entry which is preliminary data.</text>
</comment>
<dbReference type="InterPro" id="IPR051803">
    <property type="entry name" value="TA_system_RelE-like_toxin"/>
</dbReference>
<dbReference type="EMBL" id="JAVRHK010000001">
    <property type="protein sequence ID" value="MDT0675294.1"/>
    <property type="molecule type" value="Genomic_DNA"/>
</dbReference>
<gene>
    <name evidence="3" type="ORF">RM539_01690</name>
</gene>
<dbReference type="PANTHER" id="PTHR33755:SF8">
    <property type="entry name" value="TOXIN PARE2"/>
    <property type="match status" value="1"/>
</dbReference>
<protein>
    <submittedName>
        <fullName evidence="3">Type II toxin-antitoxin system RelE/ParE family toxin</fullName>
    </submittedName>
</protein>
<reference evidence="3 4" key="1">
    <citation type="submission" date="2023-09" db="EMBL/GenBank/DDBJ databases">
        <authorList>
            <person name="Rey-Velasco X."/>
        </authorList>
    </citation>
    <scope>NUCLEOTIDE SEQUENCE [LARGE SCALE GENOMIC DNA]</scope>
    <source>
        <strain evidence="3 4">F117</strain>
    </source>
</reference>
<dbReference type="Proteomes" id="UP001262582">
    <property type="component" value="Unassembled WGS sequence"/>
</dbReference>
<sequence>MAFEILVTTEAKADIVEGVEWYEAKSDGLGEKFLNEIELKLKYISRFPEYFQVRSTGFREVQLNKFPYVIVYSFRKNEVVILAVFSTHQNPSKKT</sequence>
<proteinExistence type="inferred from homology"/>
<evidence type="ECO:0000313" key="3">
    <source>
        <dbReference type="EMBL" id="MDT0675294.1"/>
    </source>
</evidence>
<dbReference type="InterPro" id="IPR035093">
    <property type="entry name" value="RelE/ParE_toxin_dom_sf"/>
</dbReference>
<dbReference type="InterPro" id="IPR007712">
    <property type="entry name" value="RelE/ParE_toxin"/>
</dbReference>
<dbReference type="PANTHER" id="PTHR33755">
    <property type="entry name" value="TOXIN PARE1-RELATED"/>
    <property type="match status" value="1"/>
</dbReference>
<dbReference type="Gene3D" id="3.30.2310.20">
    <property type="entry name" value="RelE-like"/>
    <property type="match status" value="1"/>
</dbReference>
<keyword evidence="4" id="KW-1185">Reference proteome</keyword>
<organism evidence="3 4">
    <name type="scientific">Autumnicola musiva</name>
    <dbReference type="NCBI Taxonomy" id="3075589"/>
    <lineage>
        <taxon>Bacteria</taxon>
        <taxon>Pseudomonadati</taxon>
        <taxon>Bacteroidota</taxon>
        <taxon>Flavobacteriia</taxon>
        <taxon>Flavobacteriales</taxon>
        <taxon>Flavobacteriaceae</taxon>
        <taxon>Autumnicola</taxon>
    </lineage>
</organism>
<comment type="similarity">
    <text evidence="1">Belongs to the RelE toxin family.</text>
</comment>
<accession>A0ABU3D1E5</accession>